<comment type="caution">
    <text evidence="1">The sequence shown here is derived from an EMBL/GenBank/DDBJ whole genome shotgun (WGS) entry which is preliminary data.</text>
</comment>
<protein>
    <submittedName>
        <fullName evidence="1">Uncharacterized protein</fullName>
    </submittedName>
</protein>
<organism evidence="1 2">
    <name type="scientific">Mycena albidolilacea</name>
    <dbReference type="NCBI Taxonomy" id="1033008"/>
    <lineage>
        <taxon>Eukaryota</taxon>
        <taxon>Fungi</taxon>
        <taxon>Dikarya</taxon>
        <taxon>Basidiomycota</taxon>
        <taxon>Agaricomycotina</taxon>
        <taxon>Agaricomycetes</taxon>
        <taxon>Agaricomycetidae</taxon>
        <taxon>Agaricales</taxon>
        <taxon>Marasmiineae</taxon>
        <taxon>Mycenaceae</taxon>
        <taxon>Mycena</taxon>
    </lineage>
</organism>
<evidence type="ECO:0000313" key="1">
    <source>
        <dbReference type="EMBL" id="KAJ7368567.1"/>
    </source>
</evidence>
<dbReference type="Proteomes" id="UP001218218">
    <property type="component" value="Unassembled WGS sequence"/>
</dbReference>
<gene>
    <name evidence="1" type="ORF">DFH08DRAFT_28836</name>
</gene>
<accession>A0AAD7AV81</accession>
<reference evidence="1" key="1">
    <citation type="submission" date="2023-03" db="EMBL/GenBank/DDBJ databases">
        <title>Massive genome expansion in bonnet fungi (Mycena s.s.) driven by repeated elements and novel gene families across ecological guilds.</title>
        <authorList>
            <consortium name="Lawrence Berkeley National Laboratory"/>
            <person name="Harder C.B."/>
            <person name="Miyauchi S."/>
            <person name="Viragh M."/>
            <person name="Kuo A."/>
            <person name="Thoen E."/>
            <person name="Andreopoulos B."/>
            <person name="Lu D."/>
            <person name="Skrede I."/>
            <person name="Drula E."/>
            <person name="Henrissat B."/>
            <person name="Morin E."/>
            <person name="Kohler A."/>
            <person name="Barry K."/>
            <person name="LaButti K."/>
            <person name="Morin E."/>
            <person name="Salamov A."/>
            <person name="Lipzen A."/>
            <person name="Mereny Z."/>
            <person name="Hegedus B."/>
            <person name="Baldrian P."/>
            <person name="Stursova M."/>
            <person name="Weitz H."/>
            <person name="Taylor A."/>
            <person name="Grigoriev I.V."/>
            <person name="Nagy L.G."/>
            <person name="Martin F."/>
            <person name="Kauserud H."/>
        </authorList>
    </citation>
    <scope>NUCLEOTIDE SEQUENCE</scope>
    <source>
        <strain evidence="1">CBHHK002</strain>
    </source>
</reference>
<evidence type="ECO:0000313" key="2">
    <source>
        <dbReference type="Proteomes" id="UP001218218"/>
    </source>
</evidence>
<name>A0AAD7AV81_9AGAR</name>
<sequence length="275" mass="30670">MSGRIAEAATIPYSPLPVRRLASLGSRSVGSGVHNLDRDKKLYGSARTLRVRCSVERKGLPIRRQNFSVLVEGFSDASCFATQESRRPGLRFKTQLVLSAALHHLIEAMPVPLWRMESLKKHLHQNVVAPDLDATVRKHLGKNEGRNNDSHQEGEEAIFHALPSDKQLCALVECRLFYRTIGAICAWTGPVHLIDSRVTWTNIPVHVSIVHLPSLPVNSIPIESLVTHWSVKANWSDEIKVYVTKRWVHPPFQEQGACHCGRINGLGSLSRPAGR</sequence>
<proteinExistence type="predicted"/>
<dbReference type="EMBL" id="JARIHO010000001">
    <property type="protein sequence ID" value="KAJ7368567.1"/>
    <property type="molecule type" value="Genomic_DNA"/>
</dbReference>
<keyword evidence="2" id="KW-1185">Reference proteome</keyword>
<dbReference type="AlphaFoldDB" id="A0AAD7AV81"/>